<protein>
    <submittedName>
        <fullName evidence="2">Uncharacterized protein</fullName>
    </submittedName>
</protein>
<feature type="transmembrane region" description="Helical" evidence="1">
    <location>
        <begin position="91"/>
        <end position="114"/>
    </location>
</feature>
<name>A0A069RJ21_PEPLI</name>
<dbReference type="EMBL" id="JJMM01000001">
    <property type="protein sequence ID" value="KDR96808.1"/>
    <property type="molecule type" value="Genomic_DNA"/>
</dbReference>
<gene>
    <name evidence="2" type="ORF">CLIT_20p00210</name>
</gene>
<comment type="caution">
    <text evidence="2">The sequence shown here is derived from an EMBL/GenBank/DDBJ whole genome shotgun (WGS) entry which is preliminary data.</text>
</comment>
<evidence type="ECO:0000256" key="1">
    <source>
        <dbReference type="SAM" id="Phobius"/>
    </source>
</evidence>
<accession>A0A069RJ21</accession>
<reference evidence="2 3" key="1">
    <citation type="submission" date="2014-03" db="EMBL/GenBank/DDBJ databases">
        <title>Genome sequence of Clostridium litorale W6, DSM 5388.</title>
        <authorList>
            <person name="Poehlein A."/>
            <person name="Jagirdar A."/>
            <person name="Khonsari B."/>
            <person name="Chibani C.M."/>
            <person name="Gutierrez Gutierrez D.A."/>
            <person name="Davydova E."/>
            <person name="Alghaithi H.S."/>
            <person name="Nair K.P."/>
            <person name="Dhamotharan K."/>
            <person name="Chandran L."/>
            <person name="G W."/>
            <person name="Daniel R."/>
        </authorList>
    </citation>
    <scope>NUCLEOTIDE SEQUENCE [LARGE SCALE GENOMIC DNA]</scope>
    <source>
        <strain evidence="2 3">W6</strain>
        <plasmid evidence="2">CLIT_20p</plasmid>
    </source>
</reference>
<feature type="transmembrane region" description="Helical" evidence="1">
    <location>
        <begin position="120"/>
        <end position="137"/>
    </location>
</feature>
<keyword evidence="3" id="KW-1185">Reference proteome</keyword>
<organism evidence="2 3">
    <name type="scientific">Peptoclostridium litorale DSM 5388</name>
    <dbReference type="NCBI Taxonomy" id="1121324"/>
    <lineage>
        <taxon>Bacteria</taxon>
        <taxon>Bacillati</taxon>
        <taxon>Bacillota</taxon>
        <taxon>Clostridia</taxon>
        <taxon>Peptostreptococcales</taxon>
        <taxon>Peptoclostridiaceae</taxon>
        <taxon>Peptoclostridium</taxon>
    </lineage>
</organism>
<keyword evidence="1" id="KW-0812">Transmembrane</keyword>
<geneLocation type="plasmid" evidence="2">
    <name>CLIT_20p</name>
</geneLocation>
<keyword evidence="1" id="KW-1133">Transmembrane helix</keyword>
<proteinExistence type="predicted"/>
<dbReference type="Proteomes" id="UP000027946">
    <property type="component" value="Unassembled WGS sequence"/>
</dbReference>
<evidence type="ECO:0000313" key="3">
    <source>
        <dbReference type="Proteomes" id="UP000027946"/>
    </source>
</evidence>
<keyword evidence="2" id="KW-0614">Plasmid</keyword>
<sequence>MSVPRQKNAQLYAVHHPCWSFLYFNASSTSHRSSLMRSMSMLLPWAIMHALTPIAMARPDIASVKAMSPYAIYTMSSITHHHFHTYPYSPFSLHACVFFMLFSPVPFLVAFMVPKAQPKPAHALQILFFIRMFAFVFSRKGTRMSSLLCSRSSTEPCPQVRMAGFSFPATAGPADPVGRAATAKSAGLSISSQSIVLIFKPAAAAGSRGPCGQPVKGSFQLANMRLLLEHFRRQGHILIYRAILWERFLLL</sequence>
<dbReference type="AlphaFoldDB" id="A0A069RJ21"/>
<evidence type="ECO:0000313" key="2">
    <source>
        <dbReference type="EMBL" id="KDR96808.1"/>
    </source>
</evidence>
<keyword evidence="1" id="KW-0472">Membrane</keyword>